<dbReference type="SUPFAM" id="SSF52540">
    <property type="entry name" value="P-loop containing nucleoside triphosphate hydrolases"/>
    <property type="match status" value="1"/>
</dbReference>
<evidence type="ECO:0000313" key="5">
    <source>
        <dbReference type="Proteomes" id="UP000001861"/>
    </source>
</evidence>
<dbReference type="EMBL" id="AACS02000009">
    <property type="protein sequence ID" value="EFI27044.1"/>
    <property type="molecule type" value="Genomic_DNA"/>
</dbReference>
<dbReference type="Pfam" id="PF01926">
    <property type="entry name" value="MMR_HSR1"/>
    <property type="match status" value="1"/>
</dbReference>
<dbReference type="GO" id="GO:0004674">
    <property type="term" value="F:protein serine/threonine kinase activity"/>
    <property type="evidence" value="ECO:0007669"/>
    <property type="project" value="TreeGrafter"/>
</dbReference>
<organism evidence="4 5">
    <name type="scientific">Coprinopsis cinerea (strain Okayama-7 / 130 / ATCC MYA-4618 / FGSC 9003)</name>
    <name type="common">Inky cap fungus</name>
    <name type="synonym">Hormographiella aspergillata</name>
    <dbReference type="NCBI Taxonomy" id="240176"/>
    <lineage>
        <taxon>Eukaryota</taxon>
        <taxon>Fungi</taxon>
        <taxon>Dikarya</taxon>
        <taxon>Basidiomycota</taxon>
        <taxon>Agaricomycotina</taxon>
        <taxon>Agaricomycetes</taxon>
        <taxon>Agaricomycetidae</taxon>
        <taxon>Agaricales</taxon>
        <taxon>Agaricineae</taxon>
        <taxon>Psathyrellaceae</taxon>
        <taxon>Coprinopsis</taxon>
    </lineage>
</organism>
<keyword evidence="5" id="KW-1185">Reference proteome</keyword>
<dbReference type="Gene3D" id="1.10.510.10">
    <property type="entry name" value="Transferase(Phosphotransferase) domain 1"/>
    <property type="match status" value="1"/>
</dbReference>
<dbReference type="PANTHER" id="PTHR44329">
    <property type="entry name" value="SERINE/THREONINE-PROTEIN KINASE TNNI3K-RELATED"/>
    <property type="match status" value="1"/>
</dbReference>
<dbReference type="InterPro" id="IPR000719">
    <property type="entry name" value="Prot_kinase_dom"/>
</dbReference>
<feature type="region of interest" description="Disordered" evidence="2">
    <location>
        <begin position="560"/>
        <end position="635"/>
    </location>
</feature>
<dbReference type="InParanoid" id="D6RPI6"/>
<dbReference type="CDD" id="cd00882">
    <property type="entry name" value="Ras_like_GTPase"/>
    <property type="match status" value="1"/>
</dbReference>
<comment type="caution">
    <text evidence="4">The sequence shown here is derived from an EMBL/GenBank/DDBJ whole genome shotgun (WGS) entry which is preliminary data.</text>
</comment>
<dbReference type="SMART" id="SM00220">
    <property type="entry name" value="S_TKc"/>
    <property type="match status" value="1"/>
</dbReference>
<dbReference type="Proteomes" id="UP000001861">
    <property type="component" value="Unassembled WGS sequence"/>
</dbReference>
<feature type="domain" description="Protein kinase" evidence="3">
    <location>
        <begin position="254"/>
        <end position="537"/>
    </location>
</feature>
<dbReference type="InterPro" id="IPR027417">
    <property type="entry name" value="P-loop_NTPase"/>
</dbReference>
<dbReference type="GO" id="GO:0005525">
    <property type="term" value="F:GTP binding"/>
    <property type="evidence" value="ECO:0007669"/>
    <property type="project" value="InterPro"/>
</dbReference>
<feature type="compositionally biased region" description="Basic and acidic residues" evidence="2">
    <location>
        <begin position="613"/>
        <end position="625"/>
    </location>
</feature>
<feature type="compositionally biased region" description="Low complexity" evidence="2">
    <location>
        <begin position="569"/>
        <end position="591"/>
    </location>
</feature>
<evidence type="ECO:0000256" key="1">
    <source>
        <dbReference type="ARBA" id="ARBA00008171"/>
    </source>
</evidence>
<dbReference type="STRING" id="240176.D6RPI6"/>
<dbReference type="AlphaFoldDB" id="D6RPI6"/>
<protein>
    <submittedName>
        <fullName evidence="4">TKL/TKL-ccin protein kinase</fullName>
    </submittedName>
</protein>
<dbReference type="KEGG" id="cci:CC1G_15177"/>
<dbReference type="VEuPathDB" id="FungiDB:CC1G_15177"/>
<dbReference type="InterPro" id="IPR008271">
    <property type="entry name" value="Ser/Thr_kinase_AS"/>
</dbReference>
<evidence type="ECO:0000256" key="2">
    <source>
        <dbReference type="SAM" id="MobiDB-lite"/>
    </source>
</evidence>
<dbReference type="PANTHER" id="PTHR44329:SF84">
    <property type="entry name" value="PROTEIN KINASE LIKE PROTEIN"/>
    <property type="match status" value="1"/>
</dbReference>
<dbReference type="InterPro" id="IPR011009">
    <property type="entry name" value="Kinase-like_dom_sf"/>
</dbReference>
<dbReference type="eggNOG" id="KOG0192">
    <property type="taxonomic scope" value="Eukaryota"/>
</dbReference>
<dbReference type="HOGENOM" id="CLU_016099_0_0_1"/>
<dbReference type="InterPro" id="IPR006073">
    <property type="entry name" value="GTP-bd"/>
</dbReference>
<dbReference type="PROSITE" id="PS00108">
    <property type="entry name" value="PROTEIN_KINASE_ST"/>
    <property type="match status" value="1"/>
</dbReference>
<evidence type="ECO:0000259" key="3">
    <source>
        <dbReference type="PROSITE" id="PS50011"/>
    </source>
</evidence>
<dbReference type="SUPFAM" id="SSF56112">
    <property type="entry name" value="Protein kinase-like (PK-like)"/>
    <property type="match status" value="1"/>
</dbReference>
<dbReference type="OrthoDB" id="2614383at2759"/>
<comment type="similarity">
    <text evidence="1">Belongs to the protein kinase superfamily. TKL Ser/Thr protein kinase family. ROCO subfamily.</text>
</comment>
<keyword evidence="4" id="KW-0418">Kinase</keyword>
<reference evidence="4 5" key="1">
    <citation type="journal article" date="2010" name="Proc. Natl. Acad. Sci. U.S.A.">
        <title>Insights into evolution of multicellular fungi from the assembled chromosomes of the mushroom Coprinopsis cinerea (Coprinus cinereus).</title>
        <authorList>
            <person name="Stajich J.E."/>
            <person name="Wilke S.K."/>
            <person name="Ahren D."/>
            <person name="Au C.H."/>
            <person name="Birren B.W."/>
            <person name="Borodovsky M."/>
            <person name="Burns C."/>
            <person name="Canback B."/>
            <person name="Casselton L.A."/>
            <person name="Cheng C.K."/>
            <person name="Deng J."/>
            <person name="Dietrich F.S."/>
            <person name="Fargo D.C."/>
            <person name="Farman M.L."/>
            <person name="Gathman A.C."/>
            <person name="Goldberg J."/>
            <person name="Guigo R."/>
            <person name="Hoegger P.J."/>
            <person name="Hooker J.B."/>
            <person name="Huggins A."/>
            <person name="James T.Y."/>
            <person name="Kamada T."/>
            <person name="Kilaru S."/>
            <person name="Kodira C."/>
            <person name="Kues U."/>
            <person name="Kupfer D."/>
            <person name="Kwan H.S."/>
            <person name="Lomsadze A."/>
            <person name="Li W."/>
            <person name="Lilly W.W."/>
            <person name="Ma L.J."/>
            <person name="Mackey A.J."/>
            <person name="Manning G."/>
            <person name="Martin F."/>
            <person name="Muraguchi H."/>
            <person name="Natvig D.O."/>
            <person name="Palmerini H."/>
            <person name="Ramesh M.A."/>
            <person name="Rehmeyer C.J."/>
            <person name="Roe B.A."/>
            <person name="Shenoy N."/>
            <person name="Stanke M."/>
            <person name="Ter-Hovhannisyan V."/>
            <person name="Tunlid A."/>
            <person name="Velagapudi R."/>
            <person name="Vision T.J."/>
            <person name="Zeng Q."/>
            <person name="Zolan M.E."/>
            <person name="Pukkila P.J."/>
        </authorList>
    </citation>
    <scope>NUCLEOTIDE SEQUENCE [LARGE SCALE GENOMIC DNA]</scope>
    <source>
        <strain evidence="5">Okayama-7 / 130 / ATCC MYA-4618 / FGSC 9003</strain>
    </source>
</reference>
<dbReference type="GeneID" id="9379573"/>
<gene>
    <name evidence="4" type="ORF">CC1G_15177</name>
</gene>
<dbReference type="RefSeq" id="XP_002910538.1">
    <property type="nucleotide sequence ID" value="XM_002910492.1"/>
</dbReference>
<accession>D6RPI6</accession>
<dbReference type="InterPro" id="IPR051681">
    <property type="entry name" value="Ser/Thr_Kinases-Pseudokinases"/>
</dbReference>
<dbReference type="InterPro" id="IPR001245">
    <property type="entry name" value="Ser-Thr/Tyr_kinase_cat_dom"/>
</dbReference>
<keyword evidence="4" id="KW-0808">Transferase</keyword>
<dbReference type="Pfam" id="PF07714">
    <property type="entry name" value="PK_Tyr_Ser-Thr"/>
    <property type="match status" value="1"/>
</dbReference>
<sequence length="873" mass="97466">MSSKQTLETLHRRLRECQCGEVSLELLHEKPATWIGHHRDDIAAICAAYSECYPILKDEGISEMLFPRTFILAAVVLGSSEENTRSVASRLKVSSFAHRRSYLVFSALREILDAGRGLDRVARLAAYRTPKDGLRRILLSETAPTPGFIPRNVVDANFQAPRTSLRPMVNELLLLETAHIAALVVDCIEQGPGQDTLFLKKDPEVDQNLIDLFQGLLDYPALKSIHPMILRALIHLVKEAALFPRCLVHQDVNIPGQRCTAIGSFGDVWKGDLRGQAVAVKVMRQHVTGIPVDSIIRGYGREAILWSQLHHPNVLPFYGIYLWPSEDSGPTWVCLLSPWMANGNLSQYLEARPALDRMPLVRDIARGLNYLHSLDPSFIHGDIKSNNILVTPSGTACLADFGLGRLAPDARLGWRSSTVATGGPYLFSAPELLVEDVQPAKGPGSHEVTPAKKKSTQTDVYAFACVVYEMYTGTPRFVNLALAEAYRAIISNEPCERPAAMPEPLWAWINRAWDLNPDRRPAMSEFIQEFDTGPPSIQYKWDSKPVSNLRSTTFLAVPPTPIRIQPPRLGTSASSLSASTITSSGASSTTLEVPQCDSPVEDYEVVNGFDDPPPEKSAPRPEKPLPRRPARVPRSQASSFLEDDIIIALMGPTGSGKSTFINCALNDYVAPVSHTITSCTKEVGVYGCFHPNQPGRRVFLVDTPGFESTAMHDRQTLELIAKWLKETYQTHVVLTGVLQFHSIADARVGGTKRDNLDVFRAMCGQDALKNVVYVSTGWEDLDEEEQGERRQHQLVNDYLAEPLQHGCRYQPFLQRDFDAAWAIIDLFQEKRRALKIQEEMVKYRWRLTQTSAYKALSRKFIKVFKFKRGSTMN</sequence>
<name>D6RPI6_COPC7</name>
<evidence type="ECO:0000313" key="4">
    <source>
        <dbReference type="EMBL" id="EFI27044.1"/>
    </source>
</evidence>
<proteinExistence type="inferred from homology"/>
<dbReference type="GO" id="GO:0005524">
    <property type="term" value="F:ATP binding"/>
    <property type="evidence" value="ECO:0007669"/>
    <property type="project" value="InterPro"/>
</dbReference>
<dbReference type="PROSITE" id="PS50011">
    <property type="entry name" value="PROTEIN_KINASE_DOM"/>
    <property type="match status" value="1"/>
</dbReference>
<dbReference type="Gene3D" id="3.40.50.300">
    <property type="entry name" value="P-loop containing nucleotide triphosphate hydrolases"/>
    <property type="match status" value="1"/>
</dbReference>
<dbReference type="OMA" id="WILANSE"/>